<dbReference type="InterPro" id="IPR007149">
    <property type="entry name" value="Leo1"/>
</dbReference>
<dbReference type="GeneID" id="7451950"/>
<proteinExistence type="predicted"/>
<dbReference type="OMA" id="TIRWREY"/>
<accession>B8C076</accession>
<dbReference type="GO" id="GO:1990269">
    <property type="term" value="F:RNA polymerase II C-terminal domain phosphoserine binding"/>
    <property type="evidence" value="ECO:0000318"/>
    <property type="project" value="GO_Central"/>
</dbReference>
<reference evidence="2 3" key="1">
    <citation type="journal article" date="2004" name="Science">
        <title>The genome of the diatom Thalassiosira pseudonana: ecology, evolution, and metabolism.</title>
        <authorList>
            <person name="Armbrust E.V."/>
            <person name="Berges J.A."/>
            <person name="Bowler C."/>
            <person name="Green B.R."/>
            <person name="Martinez D."/>
            <person name="Putnam N.H."/>
            <person name="Zhou S."/>
            <person name="Allen A.E."/>
            <person name="Apt K.E."/>
            <person name="Bechner M."/>
            <person name="Brzezinski M.A."/>
            <person name="Chaal B.K."/>
            <person name="Chiovitti A."/>
            <person name="Davis A.K."/>
            <person name="Demarest M.S."/>
            <person name="Detter J.C."/>
            <person name="Glavina T."/>
            <person name="Goodstein D."/>
            <person name="Hadi M.Z."/>
            <person name="Hellsten U."/>
            <person name="Hildebrand M."/>
            <person name="Jenkins B.D."/>
            <person name="Jurka J."/>
            <person name="Kapitonov V.V."/>
            <person name="Kroger N."/>
            <person name="Lau W.W."/>
            <person name="Lane T.W."/>
            <person name="Larimer F.W."/>
            <person name="Lippmeier J.C."/>
            <person name="Lucas S."/>
            <person name="Medina M."/>
            <person name="Montsant A."/>
            <person name="Obornik M."/>
            <person name="Parker M.S."/>
            <person name="Palenik B."/>
            <person name="Pazour G.J."/>
            <person name="Richardson P.M."/>
            <person name="Rynearson T.A."/>
            <person name="Saito M.A."/>
            <person name="Schwartz D.C."/>
            <person name="Thamatrakoln K."/>
            <person name="Valentin K."/>
            <person name="Vardi A."/>
            <person name="Wilkerson F.P."/>
            <person name="Rokhsar D.S."/>
        </authorList>
    </citation>
    <scope>NUCLEOTIDE SEQUENCE [LARGE SCALE GENOMIC DNA]</scope>
    <source>
        <strain evidence="2 3">CCMP1335</strain>
    </source>
</reference>
<dbReference type="Proteomes" id="UP000001449">
    <property type="component" value="Chromosome 4"/>
</dbReference>
<keyword evidence="3" id="KW-1185">Reference proteome</keyword>
<sequence length="586" mass="63091">MAESNTNAANLFGESDSSDESVGAPPAPAAAENVEANRTKIADSDDNDDGAPPPSGGVSVQTNKEGRADDADKPADEPAAAKDSDEKVKNPPSSSSSASNANKNSNLFGDDDSSDDDEFDGNDDGIVGRSGGANSAVNIAAASGKTVAKKPMTMNQTLGLDSDSDDDKGVGSGAETKEGQEEDDDDKPVYAPPRKMELLNLATTDGNHQTKIHITKLPNLVGINTAAYNPETHNLEDEEEYYRGYVHNMIRWRYKNKPEDETELVRDENGHPIRESNTRLVKWSDGSYTLHVGQEVLEVDNLDSSVPLDEKAEGAGGGNALAGFAGINGYLYVSQKARIRPPSKRELENANKEGVEGKEKDDIMDDSSDEDAPAQPAGTVLECLGPIVSRFAPRPSSLASEAHRNLTLAVRQRNVKRARIAEIVTDFDPEKEKLARIKGKDDLAKSQARSNSGGRRSGGSSRKRGMNAGYLEDEDDYDGVNLGKLKRSTMRGNNYDSDEEMDYGEDSDEEEDEWTKNKARKPSARASGGVDNNVPTKNQTPDFGDSSSEEGEVVFGDDEDEDDAAMFKKRSGGEAKKKAVLDDDDD</sequence>
<evidence type="ECO:0000313" key="3">
    <source>
        <dbReference type="Proteomes" id="UP000001449"/>
    </source>
</evidence>
<dbReference type="STRING" id="35128.B8C076"/>
<feature type="region of interest" description="Disordered" evidence="1">
    <location>
        <begin position="437"/>
        <end position="586"/>
    </location>
</feature>
<dbReference type="GO" id="GO:0005634">
    <property type="term" value="C:nucleus"/>
    <property type="evidence" value="ECO:0000318"/>
    <property type="project" value="GO_Central"/>
</dbReference>
<dbReference type="HOGENOM" id="CLU_465811_0_0_1"/>
<feature type="compositionally biased region" description="Basic and acidic residues" evidence="1">
    <location>
        <begin position="64"/>
        <end position="89"/>
    </location>
</feature>
<gene>
    <name evidence="2" type="ORF">THAPSDRAFT_4757</name>
</gene>
<dbReference type="PANTHER" id="PTHR23146">
    <property type="entry name" value="LEO1 PROTEIN"/>
    <property type="match status" value="1"/>
</dbReference>
<feature type="region of interest" description="Disordered" evidence="1">
    <location>
        <begin position="1"/>
        <end position="134"/>
    </location>
</feature>
<feature type="compositionally biased region" description="Low complexity" evidence="1">
    <location>
        <begin position="449"/>
        <end position="460"/>
    </location>
</feature>
<protein>
    <recommendedName>
        <fullName evidence="4">Leo1-like protein</fullName>
    </recommendedName>
</protein>
<evidence type="ECO:0000313" key="2">
    <source>
        <dbReference type="EMBL" id="EED93014.1"/>
    </source>
</evidence>
<dbReference type="RefSeq" id="XP_002289477.1">
    <property type="nucleotide sequence ID" value="XM_002289441.1"/>
</dbReference>
<feature type="compositionally biased region" description="Acidic residues" evidence="1">
    <location>
        <begin position="362"/>
        <end position="372"/>
    </location>
</feature>
<dbReference type="GO" id="GO:0006368">
    <property type="term" value="P:transcription elongation by RNA polymerase II"/>
    <property type="evidence" value="ECO:0007669"/>
    <property type="project" value="InterPro"/>
</dbReference>
<feature type="compositionally biased region" description="Acidic residues" evidence="1">
    <location>
        <begin position="496"/>
        <end position="513"/>
    </location>
</feature>
<dbReference type="GO" id="GO:0016593">
    <property type="term" value="C:Cdc73/Paf1 complex"/>
    <property type="evidence" value="ECO:0007669"/>
    <property type="project" value="InterPro"/>
</dbReference>
<name>B8C076_THAPS</name>
<dbReference type="eggNOG" id="KOG2428">
    <property type="taxonomic scope" value="Eukaryota"/>
</dbReference>
<reference evidence="2 3" key="2">
    <citation type="journal article" date="2008" name="Nature">
        <title>The Phaeodactylum genome reveals the evolutionary history of diatom genomes.</title>
        <authorList>
            <person name="Bowler C."/>
            <person name="Allen A.E."/>
            <person name="Badger J.H."/>
            <person name="Grimwood J."/>
            <person name="Jabbari K."/>
            <person name="Kuo A."/>
            <person name="Maheswari U."/>
            <person name="Martens C."/>
            <person name="Maumus F."/>
            <person name="Otillar R.P."/>
            <person name="Rayko E."/>
            <person name="Salamov A."/>
            <person name="Vandepoele K."/>
            <person name="Beszteri B."/>
            <person name="Gruber A."/>
            <person name="Heijde M."/>
            <person name="Katinka M."/>
            <person name="Mock T."/>
            <person name="Valentin K."/>
            <person name="Verret F."/>
            <person name="Berges J.A."/>
            <person name="Brownlee C."/>
            <person name="Cadoret J.P."/>
            <person name="Chiovitti A."/>
            <person name="Choi C.J."/>
            <person name="Coesel S."/>
            <person name="De Martino A."/>
            <person name="Detter J.C."/>
            <person name="Durkin C."/>
            <person name="Falciatore A."/>
            <person name="Fournet J."/>
            <person name="Haruta M."/>
            <person name="Huysman M.J."/>
            <person name="Jenkins B.D."/>
            <person name="Jiroutova K."/>
            <person name="Jorgensen R.E."/>
            <person name="Joubert Y."/>
            <person name="Kaplan A."/>
            <person name="Kroger N."/>
            <person name="Kroth P.G."/>
            <person name="La Roche J."/>
            <person name="Lindquist E."/>
            <person name="Lommer M."/>
            <person name="Martin-Jezequel V."/>
            <person name="Lopez P.J."/>
            <person name="Lucas S."/>
            <person name="Mangogna M."/>
            <person name="McGinnis K."/>
            <person name="Medlin L.K."/>
            <person name="Montsant A."/>
            <person name="Oudot-Le Secq M.P."/>
            <person name="Napoli C."/>
            <person name="Obornik M."/>
            <person name="Parker M.S."/>
            <person name="Petit J.L."/>
            <person name="Porcel B.M."/>
            <person name="Poulsen N."/>
            <person name="Robison M."/>
            <person name="Rychlewski L."/>
            <person name="Rynearson T.A."/>
            <person name="Schmutz J."/>
            <person name="Shapiro H."/>
            <person name="Siaut M."/>
            <person name="Stanley M."/>
            <person name="Sussman M.R."/>
            <person name="Taylor A.R."/>
            <person name="Vardi A."/>
            <person name="von Dassow P."/>
            <person name="Vyverman W."/>
            <person name="Willis A."/>
            <person name="Wyrwicz L.S."/>
            <person name="Rokhsar D.S."/>
            <person name="Weissenbach J."/>
            <person name="Armbrust E.V."/>
            <person name="Green B.R."/>
            <person name="Van de Peer Y."/>
            <person name="Grigoriev I.V."/>
        </authorList>
    </citation>
    <scope>NUCLEOTIDE SEQUENCE [LARGE SCALE GENOMIC DNA]</scope>
    <source>
        <strain evidence="2 3">CCMP1335</strain>
    </source>
</reference>
<feature type="compositionally biased region" description="Acidic residues" evidence="1">
    <location>
        <begin position="547"/>
        <end position="564"/>
    </location>
</feature>
<dbReference type="EMBL" id="CM000641">
    <property type="protein sequence ID" value="EED93014.1"/>
    <property type="molecule type" value="Genomic_DNA"/>
</dbReference>
<feature type="compositionally biased region" description="Acidic residues" evidence="1">
    <location>
        <begin position="109"/>
        <end position="123"/>
    </location>
</feature>
<organism evidence="2 3">
    <name type="scientific">Thalassiosira pseudonana</name>
    <name type="common">Marine diatom</name>
    <name type="synonym">Cyclotella nana</name>
    <dbReference type="NCBI Taxonomy" id="35128"/>
    <lineage>
        <taxon>Eukaryota</taxon>
        <taxon>Sar</taxon>
        <taxon>Stramenopiles</taxon>
        <taxon>Ochrophyta</taxon>
        <taxon>Bacillariophyta</taxon>
        <taxon>Coscinodiscophyceae</taxon>
        <taxon>Thalassiosirophycidae</taxon>
        <taxon>Thalassiosirales</taxon>
        <taxon>Thalassiosiraceae</taxon>
        <taxon>Thalassiosira</taxon>
    </lineage>
</organism>
<evidence type="ECO:0008006" key="4">
    <source>
        <dbReference type="Google" id="ProtNLM"/>
    </source>
</evidence>
<dbReference type="PaxDb" id="35128-Thaps4757"/>
<dbReference type="InParanoid" id="B8C076"/>
<feature type="compositionally biased region" description="Low complexity" evidence="1">
    <location>
        <begin position="90"/>
        <end position="108"/>
    </location>
</feature>
<dbReference type="PANTHER" id="PTHR23146:SF0">
    <property type="entry name" value="RNA POLYMERASE-ASSOCIATED PROTEIN LEO1"/>
    <property type="match status" value="1"/>
</dbReference>
<feature type="region of interest" description="Disordered" evidence="1">
    <location>
        <begin position="156"/>
        <end position="191"/>
    </location>
</feature>
<evidence type="ECO:0000256" key="1">
    <source>
        <dbReference type="SAM" id="MobiDB-lite"/>
    </source>
</evidence>
<feature type="compositionally biased region" description="Basic and acidic residues" evidence="1">
    <location>
        <begin position="571"/>
        <end position="586"/>
    </location>
</feature>
<dbReference type="Pfam" id="PF04004">
    <property type="entry name" value="Leo1"/>
    <property type="match status" value="1"/>
</dbReference>
<dbReference type="KEGG" id="tps:THAPSDRAFT_4757"/>
<feature type="compositionally biased region" description="Basic and acidic residues" evidence="1">
    <location>
        <begin position="343"/>
        <end position="361"/>
    </location>
</feature>
<dbReference type="GO" id="GO:0032968">
    <property type="term" value="P:positive regulation of transcription elongation by RNA polymerase II"/>
    <property type="evidence" value="ECO:0000318"/>
    <property type="project" value="GO_Central"/>
</dbReference>
<dbReference type="AlphaFoldDB" id="B8C076"/>
<feature type="region of interest" description="Disordered" evidence="1">
    <location>
        <begin position="342"/>
        <end position="376"/>
    </location>
</feature>